<accession>A0ABW4C4Y1</accession>
<keyword evidence="2" id="KW-1185">Reference proteome</keyword>
<proteinExistence type="predicted"/>
<dbReference type="Proteomes" id="UP001597188">
    <property type="component" value="Unassembled WGS sequence"/>
</dbReference>
<organism evidence="1 2">
    <name type="scientific">Lactiplantibacillus songbeiensis</name>
    <dbReference type="NCBI Taxonomy" id="2559920"/>
    <lineage>
        <taxon>Bacteria</taxon>
        <taxon>Bacillati</taxon>
        <taxon>Bacillota</taxon>
        <taxon>Bacilli</taxon>
        <taxon>Lactobacillales</taxon>
        <taxon>Lactobacillaceae</taxon>
        <taxon>Lactiplantibacillus</taxon>
    </lineage>
</organism>
<protein>
    <submittedName>
        <fullName evidence="1">Abi family protein</fullName>
    </submittedName>
</protein>
<dbReference type="Pfam" id="PF07751">
    <property type="entry name" value="Abi_2"/>
    <property type="match status" value="1"/>
</dbReference>
<evidence type="ECO:0000313" key="1">
    <source>
        <dbReference type="EMBL" id="MFD1422030.1"/>
    </source>
</evidence>
<evidence type="ECO:0000313" key="2">
    <source>
        <dbReference type="Proteomes" id="UP001597188"/>
    </source>
</evidence>
<gene>
    <name evidence="1" type="ORF">ACFQ5L_13875</name>
</gene>
<comment type="caution">
    <text evidence="1">The sequence shown here is derived from an EMBL/GenBank/DDBJ whole genome shotgun (WGS) entry which is preliminary data.</text>
</comment>
<sequence length="338" mass="39233">MNNFVPDKPFKTYKEQLNLLESRGLIIEDENLAIHFLQTYSYYDLVNGNLDALMLTRHPDKFIANTNFADLVQIRIIEDRLKNTFLKQILMIEKTFKTVLSYYIASTFGVDSRDGGYLSLSNYSQTGASQKVAHKNMKRLKAIRDDNVPHPQGDPINHYREDHNHIPPWILVDELTLGETIYWFKSLNHNGQENIAKQLFSLENLYPTSTSQTLFVESIDVMREFRNYFAHNSVLSQMFSHRELDFGLLQQNLNTNILTDNEFASTRRNGLYACYISVLLLSNDFDQTSIFIAELQQSLDLLEPSKRTFFIQEVFGLPSDFIDKGTALIHELHQEWGE</sequence>
<reference evidence="2" key="1">
    <citation type="journal article" date="2019" name="Int. J. Syst. Evol. Microbiol.">
        <title>The Global Catalogue of Microorganisms (GCM) 10K type strain sequencing project: providing services to taxonomists for standard genome sequencing and annotation.</title>
        <authorList>
            <consortium name="The Broad Institute Genomics Platform"/>
            <consortium name="The Broad Institute Genome Sequencing Center for Infectious Disease"/>
            <person name="Wu L."/>
            <person name="Ma J."/>
        </authorList>
    </citation>
    <scope>NUCLEOTIDE SEQUENCE [LARGE SCALE GENOMIC DNA]</scope>
    <source>
        <strain evidence="2">CCM 8931</strain>
    </source>
</reference>
<dbReference type="RefSeq" id="WP_171001536.1">
    <property type="nucleotide sequence ID" value="NZ_BJDL01000006.1"/>
</dbReference>
<name>A0ABW4C4Y1_9LACO</name>
<dbReference type="EMBL" id="JBHTOJ010000048">
    <property type="protein sequence ID" value="MFD1422030.1"/>
    <property type="molecule type" value="Genomic_DNA"/>
</dbReference>
<dbReference type="InterPro" id="IPR011664">
    <property type="entry name" value="Abi_system_AbiD/AbiF-like"/>
</dbReference>